<dbReference type="GO" id="GO:0031295">
    <property type="term" value="P:T cell costimulation"/>
    <property type="evidence" value="ECO:0007669"/>
    <property type="project" value="TreeGrafter"/>
</dbReference>
<keyword evidence="4" id="KW-0732">Signal</keyword>
<evidence type="ECO:0000313" key="13">
    <source>
        <dbReference type="EMBL" id="GCC35555.1"/>
    </source>
</evidence>
<dbReference type="STRING" id="137246.A0A401SYT5"/>
<dbReference type="GO" id="GO:0071222">
    <property type="term" value="P:cellular response to lipopolysaccharide"/>
    <property type="evidence" value="ECO:0007669"/>
    <property type="project" value="TreeGrafter"/>
</dbReference>
<gene>
    <name evidence="13" type="ORF">chiPu_0014040</name>
</gene>
<keyword evidence="9" id="KW-0325">Glycoprotein</keyword>
<dbReference type="SUPFAM" id="SSF48726">
    <property type="entry name" value="Immunoglobulin"/>
    <property type="match status" value="2"/>
</dbReference>
<evidence type="ECO:0000256" key="3">
    <source>
        <dbReference type="ARBA" id="ARBA00022692"/>
    </source>
</evidence>
<keyword evidence="3 11" id="KW-0812">Transmembrane</keyword>
<dbReference type="InterPro" id="IPR051713">
    <property type="entry name" value="T-cell_Activation_Regulation"/>
</dbReference>
<dbReference type="GO" id="GO:0042130">
    <property type="term" value="P:negative regulation of T cell proliferation"/>
    <property type="evidence" value="ECO:0007669"/>
    <property type="project" value="TreeGrafter"/>
</dbReference>
<evidence type="ECO:0000256" key="5">
    <source>
        <dbReference type="ARBA" id="ARBA00022989"/>
    </source>
</evidence>
<dbReference type="OrthoDB" id="9942764at2759"/>
<dbReference type="GO" id="GO:0042102">
    <property type="term" value="P:positive regulation of T cell proliferation"/>
    <property type="evidence" value="ECO:0007669"/>
    <property type="project" value="TreeGrafter"/>
</dbReference>
<comment type="caution">
    <text evidence="13">The sequence shown here is derived from an EMBL/GenBank/DDBJ whole genome shotgun (WGS) entry which is preliminary data.</text>
</comment>
<reference evidence="13 14" key="1">
    <citation type="journal article" date="2018" name="Nat. Ecol. Evol.">
        <title>Shark genomes provide insights into elasmobranch evolution and the origin of vertebrates.</title>
        <authorList>
            <person name="Hara Y"/>
            <person name="Yamaguchi K"/>
            <person name="Onimaru K"/>
            <person name="Kadota M"/>
            <person name="Koyanagi M"/>
            <person name="Keeley SD"/>
            <person name="Tatsumi K"/>
            <person name="Tanaka K"/>
            <person name="Motone F"/>
            <person name="Kageyama Y"/>
            <person name="Nozu R"/>
            <person name="Adachi N"/>
            <person name="Nishimura O"/>
            <person name="Nakagawa R"/>
            <person name="Tanegashima C"/>
            <person name="Kiyatake I"/>
            <person name="Matsumoto R"/>
            <person name="Murakumo K"/>
            <person name="Nishida K"/>
            <person name="Terakita A"/>
            <person name="Kuratani S"/>
            <person name="Sato K"/>
            <person name="Hyodo S Kuraku.S."/>
        </authorList>
    </citation>
    <scope>NUCLEOTIDE SEQUENCE [LARGE SCALE GENOMIC DNA]</scope>
</reference>
<keyword evidence="14" id="KW-1185">Reference proteome</keyword>
<dbReference type="GO" id="GO:0006955">
    <property type="term" value="P:immune response"/>
    <property type="evidence" value="ECO:0007669"/>
    <property type="project" value="TreeGrafter"/>
</dbReference>
<organism evidence="13 14">
    <name type="scientific">Chiloscyllium punctatum</name>
    <name type="common">Brownbanded bambooshark</name>
    <name type="synonym">Hemiscyllium punctatum</name>
    <dbReference type="NCBI Taxonomy" id="137246"/>
    <lineage>
        <taxon>Eukaryota</taxon>
        <taxon>Metazoa</taxon>
        <taxon>Chordata</taxon>
        <taxon>Craniata</taxon>
        <taxon>Vertebrata</taxon>
        <taxon>Chondrichthyes</taxon>
        <taxon>Elasmobranchii</taxon>
        <taxon>Galeomorphii</taxon>
        <taxon>Galeoidea</taxon>
        <taxon>Orectolobiformes</taxon>
        <taxon>Hemiscylliidae</taxon>
        <taxon>Chiloscyllium</taxon>
    </lineage>
</organism>
<sequence length="300" mass="34166">MDIGELSLEMISYHTIRLLPVIFCIIPSFADSFLELSCESSVTGTFNEDTKIQCTATSKWESTLKEIVLFKMEKNGNVEVFNYKESVNEVQGRIKLLHPGSQNMSLMIQNTQVADSGKYQYYLQTTIGHRISQFELKVKAPYHMTMVPKMFSSTRRGSIICEATGYPQAEMHWFFNGTKNLTSQANTSSEETPQGLYKITSTLQLKAETEVSECVYTCAMWNVEDSLYADQEKVSICRENLTFAESIGEERKNVVVFVIMALLFVALVIVAVLQFKRRSDPKIRRESQKPMITIDEMTDV</sequence>
<feature type="transmembrane region" description="Helical" evidence="11">
    <location>
        <begin position="254"/>
        <end position="275"/>
    </location>
</feature>
<dbReference type="Proteomes" id="UP000287033">
    <property type="component" value="Unassembled WGS sequence"/>
</dbReference>
<evidence type="ECO:0000256" key="2">
    <source>
        <dbReference type="ARBA" id="ARBA00022475"/>
    </source>
</evidence>
<dbReference type="GO" id="GO:0009897">
    <property type="term" value="C:external side of plasma membrane"/>
    <property type="evidence" value="ECO:0007669"/>
    <property type="project" value="TreeGrafter"/>
</dbReference>
<keyword evidence="8" id="KW-0675">Receptor</keyword>
<dbReference type="GO" id="GO:0007166">
    <property type="term" value="P:cell surface receptor signaling pathway"/>
    <property type="evidence" value="ECO:0007669"/>
    <property type="project" value="TreeGrafter"/>
</dbReference>
<evidence type="ECO:0000256" key="7">
    <source>
        <dbReference type="ARBA" id="ARBA00023157"/>
    </source>
</evidence>
<evidence type="ECO:0000256" key="9">
    <source>
        <dbReference type="ARBA" id="ARBA00023180"/>
    </source>
</evidence>
<evidence type="ECO:0000256" key="6">
    <source>
        <dbReference type="ARBA" id="ARBA00023136"/>
    </source>
</evidence>
<dbReference type="AlphaFoldDB" id="A0A401SYT5"/>
<evidence type="ECO:0000256" key="10">
    <source>
        <dbReference type="ARBA" id="ARBA00023319"/>
    </source>
</evidence>
<keyword evidence="10" id="KW-0393">Immunoglobulin domain</keyword>
<feature type="domain" description="Ig-like" evidence="12">
    <location>
        <begin position="141"/>
        <end position="235"/>
    </location>
</feature>
<dbReference type="InterPro" id="IPR013106">
    <property type="entry name" value="Ig_V-set"/>
</dbReference>
<evidence type="ECO:0000256" key="1">
    <source>
        <dbReference type="ARBA" id="ARBA00004251"/>
    </source>
</evidence>
<protein>
    <recommendedName>
        <fullName evidence="12">Ig-like domain-containing protein</fullName>
    </recommendedName>
</protein>
<keyword evidence="5 11" id="KW-1133">Transmembrane helix</keyword>
<comment type="subcellular location">
    <subcellularLocation>
        <location evidence="1">Cell membrane</location>
        <topology evidence="1">Single-pass type I membrane protein</topology>
    </subcellularLocation>
</comment>
<keyword evidence="2" id="KW-1003">Cell membrane</keyword>
<evidence type="ECO:0000256" key="11">
    <source>
        <dbReference type="SAM" id="Phobius"/>
    </source>
</evidence>
<dbReference type="Pfam" id="PF07686">
    <property type="entry name" value="V-set"/>
    <property type="match status" value="1"/>
</dbReference>
<proteinExistence type="predicted"/>
<dbReference type="OMA" id="MITIDEM"/>
<dbReference type="InterPro" id="IPR013783">
    <property type="entry name" value="Ig-like_fold"/>
</dbReference>
<dbReference type="PROSITE" id="PS50835">
    <property type="entry name" value="IG_LIKE"/>
    <property type="match status" value="1"/>
</dbReference>
<evidence type="ECO:0000256" key="4">
    <source>
        <dbReference type="ARBA" id="ARBA00022729"/>
    </source>
</evidence>
<dbReference type="InterPro" id="IPR036179">
    <property type="entry name" value="Ig-like_dom_sf"/>
</dbReference>
<dbReference type="PANTHER" id="PTHR25466:SF9">
    <property type="entry name" value="FIBRONECTIN TYPE-III DOMAIN-CONTAINING PROTEIN"/>
    <property type="match status" value="1"/>
</dbReference>
<dbReference type="Pfam" id="PF13927">
    <property type="entry name" value="Ig_3"/>
    <property type="match status" value="1"/>
</dbReference>
<accession>A0A401SYT5</accession>
<evidence type="ECO:0000313" key="14">
    <source>
        <dbReference type="Proteomes" id="UP000287033"/>
    </source>
</evidence>
<dbReference type="Gene3D" id="2.60.40.10">
    <property type="entry name" value="Immunoglobulins"/>
    <property type="match status" value="2"/>
</dbReference>
<dbReference type="InterPro" id="IPR007110">
    <property type="entry name" value="Ig-like_dom"/>
</dbReference>
<evidence type="ECO:0000259" key="12">
    <source>
        <dbReference type="PROSITE" id="PS50835"/>
    </source>
</evidence>
<keyword evidence="7" id="KW-1015">Disulfide bond</keyword>
<dbReference type="PANTHER" id="PTHR25466">
    <property type="entry name" value="T-LYMPHOCYTE ACTIVATION ANTIGEN"/>
    <property type="match status" value="1"/>
</dbReference>
<evidence type="ECO:0000256" key="8">
    <source>
        <dbReference type="ARBA" id="ARBA00023170"/>
    </source>
</evidence>
<name>A0A401SYT5_CHIPU</name>
<keyword evidence="6 11" id="KW-0472">Membrane</keyword>
<dbReference type="EMBL" id="BEZZ01000715">
    <property type="protein sequence ID" value="GCC35555.1"/>
    <property type="molecule type" value="Genomic_DNA"/>
</dbReference>